<organism evidence="1 2">
    <name type="scientific">Corynebacterium breve</name>
    <dbReference type="NCBI Taxonomy" id="3049799"/>
    <lineage>
        <taxon>Bacteria</taxon>
        <taxon>Bacillati</taxon>
        <taxon>Actinomycetota</taxon>
        <taxon>Actinomycetes</taxon>
        <taxon>Mycobacteriales</taxon>
        <taxon>Corynebacteriaceae</taxon>
        <taxon>Corynebacterium</taxon>
    </lineage>
</organism>
<keyword evidence="2" id="KW-1185">Reference proteome</keyword>
<dbReference type="Pfam" id="PF14094">
    <property type="entry name" value="DUF4272"/>
    <property type="match status" value="1"/>
</dbReference>
<accession>A0ABY8VCR6</accession>
<reference evidence="1 2" key="1">
    <citation type="submission" date="2023-05" db="EMBL/GenBank/DDBJ databases">
        <title>Corynebacterium suedekumii sp. nov. and Corynebacterium breve sp. nov. isolated from raw cow's milk.</title>
        <authorList>
            <person name="Baer M.K."/>
            <person name="Mehl L."/>
            <person name="Hellmuth R."/>
            <person name="Marke G."/>
            <person name="Lipski A."/>
        </authorList>
    </citation>
    <scope>NUCLEOTIDE SEQUENCE [LARGE SCALE GENOMIC DNA]</scope>
    <source>
        <strain evidence="1 2">R4</strain>
    </source>
</reference>
<protein>
    <submittedName>
        <fullName evidence="1">DUF4272 domain-containing protein</fullName>
    </submittedName>
</protein>
<proteinExistence type="predicted"/>
<evidence type="ECO:0000313" key="2">
    <source>
        <dbReference type="Proteomes" id="UP001225598"/>
    </source>
</evidence>
<name>A0ABY8VCR6_9CORY</name>
<gene>
    <name evidence="1" type="ORF">QP027_10170</name>
</gene>
<dbReference type="Proteomes" id="UP001225598">
    <property type="component" value="Chromosome"/>
</dbReference>
<dbReference type="InterPro" id="IPR025368">
    <property type="entry name" value="DUF4272"/>
</dbReference>
<evidence type="ECO:0000313" key="1">
    <source>
        <dbReference type="EMBL" id="WIM67455.1"/>
    </source>
</evidence>
<dbReference type="RefSeq" id="WP_284824566.1">
    <property type="nucleotide sequence ID" value="NZ_CP126969.1"/>
</dbReference>
<dbReference type="EMBL" id="CP126969">
    <property type="protein sequence ID" value="WIM67455.1"/>
    <property type="molecule type" value="Genomic_DNA"/>
</dbReference>
<sequence>MHVTALSTVPPADPRFSRCAPERVAELIGMLADAGLTVTSPNISTTHPLARLVTRVAAIYEYERSNAYTASQLAEFSSLADEGPVVFQIGNGPLRNVDGENLQAPGMEVKLPVAADAYRRRYSSISALSQQGLDVDSSVPPVIGAAEAVLRPAGEIERMQRAHATVGHIAAELALGEAPETDDVVAVDRALLTVREKQFLQDVGSLLVPGRKFEMSEALQERAWLHLESVAAAEALAWAIGNAEVPEGRLRAISCEPVAWMMGAPATGNAVVRSLEDILDAFDLNHLVHHSAPDWVGSEGARMAAGWNRALGWALWPKGEWGQSERVI</sequence>